<dbReference type="RefSeq" id="WP_209971024.1">
    <property type="nucleotide sequence ID" value="NZ_JAGGLB010000004.1"/>
</dbReference>
<reference evidence="3 4" key="1">
    <citation type="submission" date="2021-03" db="EMBL/GenBank/DDBJ databases">
        <title>Genomic Encyclopedia of Type Strains, Phase IV (KMG-IV): sequencing the most valuable type-strain genomes for metagenomic binning, comparative biology and taxonomic classification.</title>
        <authorList>
            <person name="Goeker M."/>
        </authorList>
    </citation>
    <scope>NUCLEOTIDE SEQUENCE [LARGE SCALE GENOMIC DNA]</scope>
    <source>
        <strain evidence="3 4">DSM 26048</strain>
    </source>
</reference>
<feature type="chain" id="PRO_5047251413" evidence="2">
    <location>
        <begin position="24"/>
        <end position="573"/>
    </location>
</feature>
<protein>
    <submittedName>
        <fullName evidence="3">ABC-type glycerol-3-phosphate transport system substrate-binding protein</fullName>
    </submittedName>
</protein>
<dbReference type="Proteomes" id="UP001519287">
    <property type="component" value="Unassembled WGS sequence"/>
</dbReference>
<accession>A0ABS4ITN5</accession>
<dbReference type="EMBL" id="JAGGLB010000004">
    <property type="protein sequence ID" value="MBP1990236.1"/>
    <property type="molecule type" value="Genomic_DNA"/>
</dbReference>
<dbReference type="PROSITE" id="PS51257">
    <property type="entry name" value="PROKAR_LIPOPROTEIN"/>
    <property type="match status" value="1"/>
</dbReference>
<feature type="region of interest" description="Disordered" evidence="1">
    <location>
        <begin position="31"/>
        <end position="52"/>
    </location>
</feature>
<sequence>MLKQFSQKWLMLISLLTITALVAACSNSGSNNGNNKDHSATPGSTSTSTSTPPPLYTIKVYTKTQLNVKSSDETDVGKFIKDKFNIVFDYVPYVGDYNEKNNLMLATADYPEIIELSGNEIVKKYIDANALVALDDYLPDSREFTEVYKEQIPLWRISEDKKLYKWETQTPTVFDFAAPNAPDMAVRTDALEKQGWPNLESEDDWVNFLKTAMEQFPTTNGLKTIGLVAPFGAPWGISGVAGILYEKGPDYTGIAGNAGVIFNHTTDKYEDYLKVPDVKKSFKFFNRLYREGILDKESFTDTPVQNLEKLSSGRALAQWYYLNFPTANAALQKAAHPEMQYIRLPIRTNEQAAAKAPRLFMEQLTNPFNSVAITKKAKDPKRIFELINWAASEEGQLIIQSGLKDIHYTIKDGKREPTQLFIDAIKDEKNAKISGYLNFLGKRDVRAADGELYALGSIPRITDEFTLTDRQKEAYKKLGWSNSAEYWLKNGKGVNTGIVPSITNDPKSAEGLTEQKMTELRSKTTVNLIMADSEEEFEKIWTNLNKEYEKLNPQTVVDKYNKSYQEAKAGLAK</sequence>
<gene>
    <name evidence="3" type="ORF">J2Z66_001834</name>
</gene>
<dbReference type="InterPro" id="IPR050490">
    <property type="entry name" value="Bact_solute-bd_prot1"/>
</dbReference>
<dbReference type="SUPFAM" id="SSF53850">
    <property type="entry name" value="Periplasmic binding protein-like II"/>
    <property type="match status" value="1"/>
</dbReference>
<evidence type="ECO:0000313" key="3">
    <source>
        <dbReference type="EMBL" id="MBP1990236.1"/>
    </source>
</evidence>
<comment type="caution">
    <text evidence="3">The sequence shown here is derived from an EMBL/GenBank/DDBJ whole genome shotgun (WGS) entry which is preliminary data.</text>
</comment>
<organism evidence="3 4">
    <name type="scientific">Paenibacillus eucommiae</name>
    <dbReference type="NCBI Taxonomy" id="1355755"/>
    <lineage>
        <taxon>Bacteria</taxon>
        <taxon>Bacillati</taxon>
        <taxon>Bacillota</taxon>
        <taxon>Bacilli</taxon>
        <taxon>Bacillales</taxon>
        <taxon>Paenibacillaceae</taxon>
        <taxon>Paenibacillus</taxon>
    </lineage>
</organism>
<name>A0ABS4ITN5_9BACL</name>
<dbReference type="PANTHER" id="PTHR43649:SF12">
    <property type="entry name" value="DIACETYLCHITOBIOSE BINDING PROTEIN DASA"/>
    <property type="match status" value="1"/>
</dbReference>
<evidence type="ECO:0000256" key="1">
    <source>
        <dbReference type="SAM" id="MobiDB-lite"/>
    </source>
</evidence>
<keyword evidence="2" id="KW-0732">Signal</keyword>
<proteinExistence type="predicted"/>
<keyword evidence="4" id="KW-1185">Reference proteome</keyword>
<evidence type="ECO:0000313" key="4">
    <source>
        <dbReference type="Proteomes" id="UP001519287"/>
    </source>
</evidence>
<evidence type="ECO:0000256" key="2">
    <source>
        <dbReference type="SAM" id="SignalP"/>
    </source>
</evidence>
<dbReference type="Gene3D" id="3.40.190.10">
    <property type="entry name" value="Periplasmic binding protein-like II"/>
    <property type="match status" value="3"/>
</dbReference>
<feature type="signal peptide" evidence="2">
    <location>
        <begin position="1"/>
        <end position="23"/>
    </location>
</feature>
<dbReference type="PANTHER" id="PTHR43649">
    <property type="entry name" value="ARABINOSE-BINDING PROTEIN-RELATED"/>
    <property type="match status" value="1"/>
</dbReference>
<feature type="compositionally biased region" description="Low complexity" evidence="1">
    <location>
        <begin position="31"/>
        <end position="50"/>
    </location>
</feature>